<name>F3Z388_DESAF</name>
<dbReference type="InterPro" id="IPR010686">
    <property type="entry name" value="OBAP-like"/>
</dbReference>
<gene>
    <name evidence="3" type="ORF">Desaf_2003</name>
</gene>
<evidence type="ECO:0000313" key="3">
    <source>
        <dbReference type="EMBL" id="EGJ50332.1"/>
    </source>
</evidence>
<dbReference type="PROSITE" id="PS51257">
    <property type="entry name" value="PROKAR_LIPOPROTEIN"/>
    <property type="match status" value="1"/>
</dbReference>
<dbReference type="RefSeq" id="WP_014260081.1">
    <property type="nucleotide sequence ID" value="NC_016629.1"/>
</dbReference>
<reference evidence="3 4" key="1">
    <citation type="journal article" date="2011" name="J. Bacteriol.">
        <title>Genome sequence of the mercury-methylating and pleomorphic Desulfovibrio africanus Strain Walvis Bay.</title>
        <authorList>
            <person name="Brown S.D."/>
            <person name="Wall J.D."/>
            <person name="Kucken A.M."/>
            <person name="Gilmour C.C."/>
            <person name="Podar M."/>
            <person name="Brandt C.C."/>
            <person name="Teshima H."/>
            <person name="Detter J.C."/>
            <person name="Han C.S."/>
            <person name="Land M.L."/>
            <person name="Lucas S."/>
            <person name="Han J."/>
            <person name="Pennacchio L."/>
            <person name="Nolan M."/>
            <person name="Pitluck S."/>
            <person name="Woyke T."/>
            <person name="Goodwin L."/>
            <person name="Palumbo A.V."/>
            <person name="Elias D.A."/>
        </authorList>
    </citation>
    <scope>NUCLEOTIDE SEQUENCE [LARGE SCALE GENOMIC DNA]</scope>
    <source>
        <strain evidence="3 4">Walvis Bay</strain>
    </source>
</reference>
<evidence type="ECO:0000313" key="4">
    <source>
        <dbReference type="Proteomes" id="UP000007844"/>
    </source>
</evidence>
<dbReference type="EMBL" id="CP003221">
    <property type="protein sequence ID" value="EGJ50332.1"/>
    <property type="molecule type" value="Genomic_DNA"/>
</dbReference>
<sequence precursor="true">MRRIIVLCSLVLLACLAWTSAGTLAWAAEQERGTPGEEKRLKSRALEAGAELMQDMEPVEALNMYLDGFHFYADDAGHQMEAHHFCSQIGEELHQCVIYDGNETASRLIGVEYIVSKRLYGQLPKEEKGLWHSHHYEVKSGQLVAPGVPEFAEHELMEKLVSTYGKTWHTWDSHKHKLPVGIPALMMGFTEDGQINERMLKARDERLDVSTQEKREGREDIPMPEVDPDANSWQSGKTYQLGLKQKNFQGFARKQADAQRSK</sequence>
<proteinExistence type="predicted"/>
<dbReference type="Proteomes" id="UP000007844">
    <property type="component" value="Chromosome"/>
</dbReference>
<dbReference type="eggNOG" id="ENOG502Z9B7">
    <property type="taxonomic scope" value="Bacteria"/>
</dbReference>
<feature type="signal peptide" evidence="2">
    <location>
        <begin position="1"/>
        <end position="27"/>
    </location>
</feature>
<dbReference type="KEGG" id="daf:Desaf_2003"/>
<feature type="compositionally biased region" description="Basic and acidic residues" evidence="1">
    <location>
        <begin position="203"/>
        <end position="221"/>
    </location>
</feature>
<dbReference type="PANTHER" id="PTHR31360:SF0">
    <property type="entry name" value="OIL BODY-ASSOCIATED PROTEIN 1B"/>
    <property type="match status" value="1"/>
</dbReference>
<keyword evidence="2" id="KW-0732">Signal</keyword>
<dbReference type="AlphaFoldDB" id="F3Z388"/>
<evidence type="ECO:0000256" key="2">
    <source>
        <dbReference type="SAM" id="SignalP"/>
    </source>
</evidence>
<evidence type="ECO:0000256" key="1">
    <source>
        <dbReference type="SAM" id="MobiDB-lite"/>
    </source>
</evidence>
<keyword evidence="4" id="KW-1185">Reference proteome</keyword>
<protein>
    <recommendedName>
        <fullName evidence="5">DUF1264 domain-containing protein</fullName>
    </recommendedName>
</protein>
<feature type="chain" id="PRO_5003308949" description="DUF1264 domain-containing protein" evidence="2">
    <location>
        <begin position="28"/>
        <end position="262"/>
    </location>
</feature>
<dbReference type="Pfam" id="PF06884">
    <property type="entry name" value="DUF1264"/>
    <property type="match status" value="1"/>
</dbReference>
<dbReference type="HOGENOM" id="CLU_071931_2_1_7"/>
<dbReference type="STRING" id="690850.Desaf_2003"/>
<feature type="region of interest" description="Disordered" evidence="1">
    <location>
        <begin position="203"/>
        <end position="236"/>
    </location>
</feature>
<evidence type="ECO:0008006" key="5">
    <source>
        <dbReference type="Google" id="ProtNLM"/>
    </source>
</evidence>
<dbReference type="PANTHER" id="PTHR31360">
    <property type="match status" value="1"/>
</dbReference>
<accession>F3Z388</accession>
<organism evidence="3 4">
    <name type="scientific">Desulfocurvibacter africanus subsp. africanus str. Walvis Bay</name>
    <dbReference type="NCBI Taxonomy" id="690850"/>
    <lineage>
        <taxon>Bacteria</taxon>
        <taxon>Pseudomonadati</taxon>
        <taxon>Thermodesulfobacteriota</taxon>
        <taxon>Desulfovibrionia</taxon>
        <taxon>Desulfovibrionales</taxon>
        <taxon>Desulfovibrionaceae</taxon>
        <taxon>Desulfocurvibacter</taxon>
    </lineage>
</organism>